<evidence type="ECO:0000256" key="1">
    <source>
        <dbReference type="SAM" id="SignalP"/>
    </source>
</evidence>
<feature type="signal peptide" evidence="1">
    <location>
        <begin position="1"/>
        <end position="24"/>
    </location>
</feature>
<dbReference type="EMBL" id="JAERQJ010000001">
    <property type="protein sequence ID" value="MBL0682252.1"/>
    <property type="molecule type" value="Genomic_DNA"/>
</dbReference>
<evidence type="ECO:0000313" key="4">
    <source>
        <dbReference type="Proteomes" id="UP000651057"/>
    </source>
</evidence>
<dbReference type="InterPro" id="IPR021782">
    <property type="entry name" value="DUF3347"/>
</dbReference>
<accession>A0A936ZQ48</accession>
<dbReference type="PROSITE" id="PS51257">
    <property type="entry name" value="PROKAR_LIPOPROTEIN"/>
    <property type="match status" value="1"/>
</dbReference>
<dbReference type="RefSeq" id="WP_201916249.1">
    <property type="nucleotide sequence ID" value="NZ_BAABAX010000001.1"/>
</dbReference>
<dbReference type="Proteomes" id="UP000651057">
    <property type="component" value="Unassembled WGS sequence"/>
</dbReference>
<keyword evidence="4" id="KW-1185">Reference proteome</keyword>
<feature type="domain" description="DUF3347" evidence="2">
    <location>
        <begin position="57"/>
        <end position="134"/>
    </location>
</feature>
<reference evidence="3" key="1">
    <citation type="submission" date="2021-01" db="EMBL/GenBank/DDBJ databases">
        <authorList>
            <person name="Zhong Y.L."/>
        </authorList>
    </citation>
    <scope>NUCLEOTIDE SEQUENCE</scope>
    <source>
        <strain evidence="3">KCTC 23302</strain>
    </source>
</reference>
<evidence type="ECO:0000313" key="3">
    <source>
        <dbReference type="EMBL" id="MBL0682252.1"/>
    </source>
</evidence>
<evidence type="ECO:0000259" key="2">
    <source>
        <dbReference type="Pfam" id="PF11827"/>
    </source>
</evidence>
<proteinExistence type="predicted"/>
<dbReference type="Pfam" id="PF11827">
    <property type="entry name" value="DUF3347"/>
    <property type="match status" value="1"/>
</dbReference>
<keyword evidence="1" id="KW-0732">Signal</keyword>
<organism evidence="3 4">
    <name type="scientific">Aquimarina mytili</name>
    <dbReference type="NCBI Taxonomy" id="874423"/>
    <lineage>
        <taxon>Bacteria</taxon>
        <taxon>Pseudomonadati</taxon>
        <taxon>Bacteroidota</taxon>
        <taxon>Flavobacteriia</taxon>
        <taxon>Flavobacteriales</taxon>
        <taxon>Flavobacteriaceae</taxon>
        <taxon>Aquimarina</taxon>
    </lineage>
</organism>
<dbReference type="AlphaFoldDB" id="A0A936ZQ48"/>
<comment type="caution">
    <text evidence="3">The sequence shown here is derived from an EMBL/GenBank/DDBJ whole genome shotgun (WGS) entry which is preliminary data.</text>
</comment>
<protein>
    <submittedName>
        <fullName evidence="3">DUF3347 domain-containing protein</fullName>
    </submittedName>
</protein>
<feature type="chain" id="PRO_5037139875" evidence="1">
    <location>
        <begin position="25"/>
        <end position="180"/>
    </location>
</feature>
<gene>
    <name evidence="3" type="ORF">JJQ60_01865</name>
</gene>
<name>A0A936ZQ48_9FLAO</name>
<sequence>MKSIRRVFGLSILLVMLMTVSCNKDKKTTTGGKNENSNTIENTQSKVEFIDKSTQEIYGTYLKIKNGLVNSNSKVVQEESKKIEAALDDSKDKEQLKATLKLISLTKNIEEQRGFFVTLTAEVEKLINATEIKSGEIYKQFCPMAFDGEGGYWLSDSKGIRNPYFGDKMLKCGSVKSVLK</sequence>